<feature type="compositionally biased region" description="Low complexity" evidence="1">
    <location>
        <begin position="101"/>
        <end position="115"/>
    </location>
</feature>
<evidence type="ECO:0000256" key="1">
    <source>
        <dbReference type="SAM" id="MobiDB-lite"/>
    </source>
</evidence>
<proteinExistence type="predicted"/>
<feature type="compositionally biased region" description="Basic and acidic residues" evidence="1">
    <location>
        <begin position="151"/>
        <end position="164"/>
    </location>
</feature>
<dbReference type="GeneID" id="63824423"/>
<dbReference type="OrthoDB" id="2796815at2759"/>
<keyword evidence="3" id="KW-1185">Reference proteome</keyword>
<dbReference type="Proteomes" id="UP000076871">
    <property type="component" value="Unassembled WGS sequence"/>
</dbReference>
<feature type="compositionally biased region" description="Basic residues" evidence="1">
    <location>
        <begin position="133"/>
        <end position="146"/>
    </location>
</feature>
<accession>A0A165B8I7</accession>
<protein>
    <submittedName>
        <fullName evidence="2">Uncharacterized protein</fullName>
    </submittedName>
</protein>
<dbReference type="RefSeq" id="XP_040758229.1">
    <property type="nucleotide sequence ID" value="XM_040907394.1"/>
</dbReference>
<evidence type="ECO:0000313" key="3">
    <source>
        <dbReference type="Proteomes" id="UP000076871"/>
    </source>
</evidence>
<organism evidence="2 3">
    <name type="scientific">Laetiporus sulphureus 93-53</name>
    <dbReference type="NCBI Taxonomy" id="1314785"/>
    <lineage>
        <taxon>Eukaryota</taxon>
        <taxon>Fungi</taxon>
        <taxon>Dikarya</taxon>
        <taxon>Basidiomycota</taxon>
        <taxon>Agaricomycotina</taxon>
        <taxon>Agaricomycetes</taxon>
        <taxon>Polyporales</taxon>
        <taxon>Laetiporus</taxon>
    </lineage>
</organism>
<evidence type="ECO:0000313" key="2">
    <source>
        <dbReference type="EMBL" id="KZT00489.1"/>
    </source>
</evidence>
<name>A0A165B8I7_9APHY</name>
<dbReference type="EMBL" id="KV427684">
    <property type="protein sequence ID" value="KZT00489.1"/>
    <property type="molecule type" value="Genomic_DNA"/>
</dbReference>
<sequence length="177" mass="19223">MATRPLFAQKAKVHLGSVVPEPAECPHSNLRGFSKPVAVPPLLEIWGSAQRLGRAQMAVDIQAEIATLKQKLAKAEATVIEPGSYLEAVFKQLTGGGDGPPGDSSPSSDSSSDSSSSDDESSDNTPFGNARQGVRKHYHAKKRKSRVPVLKPREPSSYDGKSDVQEFHKFMREMTEY</sequence>
<dbReference type="InParanoid" id="A0A165B8I7"/>
<reference evidence="2 3" key="1">
    <citation type="journal article" date="2016" name="Mol. Biol. Evol.">
        <title>Comparative Genomics of Early-Diverging Mushroom-Forming Fungi Provides Insights into the Origins of Lignocellulose Decay Capabilities.</title>
        <authorList>
            <person name="Nagy L.G."/>
            <person name="Riley R."/>
            <person name="Tritt A."/>
            <person name="Adam C."/>
            <person name="Daum C."/>
            <person name="Floudas D."/>
            <person name="Sun H."/>
            <person name="Yadav J.S."/>
            <person name="Pangilinan J."/>
            <person name="Larsson K.H."/>
            <person name="Matsuura K."/>
            <person name="Barry K."/>
            <person name="Labutti K."/>
            <person name="Kuo R."/>
            <person name="Ohm R.A."/>
            <person name="Bhattacharya S.S."/>
            <person name="Shirouzu T."/>
            <person name="Yoshinaga Y."/>
            <person name="Martin F.M."/>
            <person name="Grigoriev I.V."/>
            <person name="Hibbett D.S."/>
        </authorList>
    </citation>
    <scope>NUCLEOTIDE SEQUENCE [LARGE SCALE GENOMIC DNA]</scope>
    <source>
        <strain evidence="2 3">93-53</strain>
    </source>
</reference>
<feature type="region of interest" description="Disordered" evidence="1">
    <location>
        <begin position="91"/>
        <end position="164"/>
    </location>
</feature>
<gene>
    <name evidence="2" type="ORF">LAESUDRAFT_718098</name>
</gene>
<dbReference type="AlphaFoldDB" id="A0A165B8I7"/>